<gene>
    <name evidence="2" type="ORF">CUMW_195490</name>
</gene>
<keyword evidence="3" id="KW-1185">Reference proteome</keyword>
<organism evidence="2 3">
    <name type="scientific">Citrus unshiu</name>
    <name type="common">Satsuma mandarin</name>
    <name type="synonym">Citrus nobilis var. unshiu</name>
    <dbReference type="NCBI Taxonomy" id="55188"/>
    <lineage>
        <taxon>Eukaryota</taxon>
        <taxon>Viridiplantae</taxon>
        <taxon>Streptophyta</taxon>
        <taxon>Embryophyta</taxon>
        <taxon>Tracheophyta</taxon>
        <taxon>Spermatophyta</taxon>
        <taxon>Magnoliopsida</taxon>
        <taxon>eudicotyledons</taxon>
        <taxon>Gunneridae</taxon>
        <taxon>Pentapetalae</taxon>
        <taxon>rosids</taxon>
        <taxon>malvids</taxon>
        <taxon>Sapindales</taxon>
        <taxon>Rutaceae</taxon>
        <taxon>Aurantioideae</taxon>
        <taxon>Citrus</taxon>
    </lineage>
</organism>
<dbReference type="Proteomes" id="UP000236630">
    <property type="component" value="Unassembled WGS sequence"/>
</dbReference>
<protein>
    <submittedName>
        <fullName evidence="2">Uncharacterized protein</fullName>
    </submittedName>
</protein>
<sequence length="80" mass="8649">MTAIDCVYTGILEQARSSKGGTDSIHRADAPTMLSGDGRAGSAIRSMGRMDGPGVQLFREGQFGHFQRRGPCLVEPVWPR</sequence>
<dbReference type="EMBL" id="BDQV01000213">
    <property type="protein sequence ID" value="GAY59577.1"/>
    <property type="molecule type" value="Genomic_DNA"/>
</dbReference>
<proteinExistence type="predicted"/>
<feature type="region of interest" description="Disordered" evidence="1">
    <location>
        <begin position="16"/>
        <end position="39"/>
    </location>
</feature>
<dbReference type="AlphaFoldDB" id="A0A2H5Q4K1"/>
<name>A0A2H5Q4K1_CITUN</name>
<reference evidence="2 3" key="1">
    <citation type="journal article" date="2017" name="Front. Genet.">
        <title>Draft sequencing of the heterozygous diploid genome of Satsuma (Citrus unshiu Marc.) using a hybrid assembly approach.</title>
        <authorList>
            <person name="Shimizu T."/>
            <person name="Tanizawa Y."/>
            <person name="Mochizuki T."/>
            <person name="Nagasaki H."/>
            <person name="Yoshioka T."/>
            <person name="Toyoda A."/>
            <person name="Fujiyama A."/>
            <person name="Kaminuma E."/>
            <person name="Nakamura Y."/>
        </authorList>
    </citation>
    <scope>NUCLEOTIDE SEQUENCE [LARGE SCALE GENOMIC DNA]</scope>
    <source>
        <strain evidence="3">cv. Miyagawa wase</strain>
    </source>
</reference>
<evidence type="ECO:0000313" key="2">
    <source>
        <dbReference type="EMBL" id="GAY59577.1"/>
    </source>
</evidence>
<accession>A0A2H5Q4K1</accession>
<comment type="caution">
    <text evidence="2">The sequence shown here is derived from an EMBL/GenBank/DDBJ whole genome shotgun (WGS) entry which is preliminary data.</text>
</comment>
<evidence type="ECO:0000313" key="3">
    <source>
        <dbReference type="Proteomes" id="UP000236630"/>
    </source>
</evidence>
<evidence type="ECO:0000256" key="1">
    <source>
        <dbReference type="SAM" id="MobiDB-lite"/>
    </source>
</evidence>